<sequence length="116" mass="12693">MAAFHEVRSQHGTLAVFNDDVRFDHGTLAACHDEVSREHGTMTASAKRFVVNHGTLAVCDDDARCEHGTMASSPREVNSAVVVTVESPNVGHEYVCNFLELSPGDRWLSQVLLKSI</sequence>
<dbReference type="AlphaFoldDB" id="A0AAD5MW71"/>
<reference evidence="1" key="1">
    <citation type="submission" date="2021-06" db="EMBL/GenBank/DDBJ databases">
        <title>Parelaphostrongylus tenuis whole genome reference sequence.</title>
        <authorList>
            <person name="Garwood T.J."/>
            <person name="Larsen P.A."/>
            <person name="Fountain-Jones N.M."/>
            <person name="Garbe J.R."/>
            <person name="Macchietto M.G."/>
            <person name="Kania S.A."/>
            <person name="Gerhold R.W."/>
            <person name="Richards J.E."/>
            <person name="Wolf T.M."/>
        </authorList>
    </citation>
    <scope>NUCLEOTIDE SEQUENCE</scope>
    <source>
        <strain evidence="1">MNPRO001-30</strain>
        <tissue evidence="1">Meninges</tissue>
    </source>
</reference>
<keyword evidence="2" id="KW-1185">Reference proteome</keyword>
<comment type="caution">
    <text evidence="1">The sequence shown here is derived from an EMBL/GenBank/DDBJ whole genome shotgun (WGS) entry which is preliminary data.</text>
</comment>
<accession>A0AAD5MW71</accession>
<dbReference type="EMBL" id="JAHQIW010001238">
    <property type="protein sequence ID" value="KAJ1351824.1"/>
    <property type="molecule type" value="Genomic_DNA"/>
</dbReference>
<protein>
    <submittedName>
        <fullName evidence="1">Uncharacterized protein</fullName>
    </submittedName>
</protein>
<evidence type="ECO:0000313" key="1">
    <source>
        <dbReference type="EMBL" id="KAJ1351824.1"/>
    </source>
</evidence>
<name>A0AAD5MW71_PARTN</name>
<dbReference type="Proteomes" id="UP001196413">
    <property type="component" value="Unassembled WGS sequence"/>
</dbReference>
<proteinExistence type="predicted"/>
<evidence type="ECO:0000313" key="2">
    <source>
        <dbReference type="Proteomes" id="UP001196413"/>
    </source>
</evidence>
<gene>
    <name evidence="1" type="ORF">KIN20_007975</name>
</gene>
<organism evidence="1 2">
    <name type="scientific">Parelaphostrongylus tenuis</name>
    <name type="common">Meningeal worm</name>
    <dbReference type="NCBI Taxonomy" id="148309"/>
    <lineage>
        <taxon>Eukaryota</taxon>
        <taxon>Metazoa</taxon>
        <taxon>Ecdysozoa</taxon>
        <taxon>Nematoda</taxon>
        <taxon>Chromadorea</taxon>
        <taxon>Rhabditida</taxon>
        <taxon>Rhabditina</taxon>
        <taxon>Rhabditomorpha</taxon>
        <taxon>Strongyloidea</taxon>
        <taxon>Metastrongylidae</taxon>
        <taxon>Parelaphostrongylus</taxon>
    </lineage>
</organism>